<dbReference type="InterPro" id="IPR000960">
    <property type="entry name" value="Flavin_mOase"/>
</dbReference>
<dbReference type="InterPro" id="IPR036188">
    <property type="entry name" value="FAD/NAD-bd_sf"/>
</dbReference>
<keyword evidence="3" id="KW-0274">FAD</keyword>
<comment type="similarity">
    <text evidence="1">Belongs to the FMO family.</text>
</comment>
<evidence type="ECO:0000256" key="4">
    <source>
        <dbReference type="ARBA" id="ARBA00022857"/>
    </source>
</evidence>
<sequence>MGSPTVAIIGAGVTGLATLKNTLEEGFDVTAFESRDTIGGIWKFADGEDLSVLETTVSNKSRFKNSFTDFPYPKGSPHFPTAPQVCEYLESYAKAFDLLPHIRLQTRVLDVTRNGDDTKWTVRFQQQDGYETAMDFDKVAICQGEWGAPKIPTFAGRELFQGEIVHTQAFKRPSNFEGKTVVVLGLGNNAADISVALLGHASKIYLAHRRGANLLPRNIDGKPGDLAVNRRLLNFKYSLNAISPALSEGFFNQVIQSLTKKAFALQPSWRIHPAPSFLSHQPTISDDLVSHLSSGAIVSVHNIARFTGPRTIEFTDGSTLEDVDAVICCTGFTRSFALVPELAPSGPDTWSAQRNSDGQPLPRLFQNIFPVKHADSIAFLNNFTYPTGFMWIADLASMAVAQVWKGTSALPPADQMNAQIDAHHARLNKLVQRETIASNFVQEESWLWWCHDAAGTGINENLGYWGTGWKFWASEWNLSGLLMGGVETPFALRLFEGKRRRWEGARQAIVDVNEEAK</sequence>
<dbReference type="InterPro" id="IPR050346">
    <property type="entry name" value="FMO-like"/>
</dbReference>
<keyword evidence="4" id="KW-0521">NADP</keyword>
<evidence type="ECO:0000313" key="7">
    <source>
        <dbReference type="Proteomes" id="UP000076532"/>
    </source>
</evidence>
<gene>
    <name evidence="6" type="ORF">FIBSPDRAFT_190981</name>
</gene>
<dbReference type="PANTHER" id="PTHR23023">
    <property type="entry name" value="DIMETHYLANILINE MONOOXYGENASE"/>
    <property type="match status" value="1"/>
</dbReference>
<dbReference type="OrthoDB" id="66881at2759"/>
<evidence type="ECO:0000256" key="5">
    <source>
        <dbReference type="ARBA" id="ARBA00023002"/>
    </source>
</evidence>
<dbReference type="PIRSF" id="PIRSF000332">
    <property type="entry name" value="FMO"/>
    <property type="match status" value="1"/>
</dbReference>
<dbReference type="AlphaFoldDB" id="A0A165ZZD0"/>
<dbReference type="PRINTS" id="PR00370">
    <property type="entry name" value="FMOXYGENASE"/>
</dbReference>
<keyword evidence="7" id="KW-1185">Reference proteome</keyword>
<dbReference type="STRING" id="436010.A0A165ZZD0"/>
<protein>
    <submittedName>
        <fullName evidence="6">FAD/NAD(P)-binding domain-containing protein</fullName>
    </submittedName>
</protein>
<evidence type="ECO:0000256" key="2">
    <source>
        <dbReference type="ARBA" id="ARBA00022630"/>
    </source>
</evidence>
<dbReference type="EMBL" id="KV417668">
    <property type="protein sequence ID" value="KZP11087.1"/>
    <property type="molecule type" value="Genomic_DNA"/>
</dbReference>
<evidence type="ECO:0000313" key="6">
    <source>
        <dbReference type="EMBL" id="KZP11087.1"/>
    </source>
</evidence>
<name>A0A165ZZD0_9AGAM</name>
<dbReference type="Proteomes" id="UP000076532">
    <property type="component" value="Unassembled WGS sequence"/>
</dbReference>
<dbReference type="Pfam" id="PF00743">
    <property type="entry name" value="FMO-like"/>
    <property type="match status" value="1"/>
</dbReference>
<dbReference type="GO" id="GO:0004499">
    <property type="term" value="F:N,N-dimethylaniline monooxygenase activity"/>
    <property type="evidence" value="ECO:0007669"/>
    <property type="project" value="InterPro"/>
</dbReference>
<dbReference type="GO" id="GO:0050660">
    <property type="term" value="F:flavin adenine dinucleotide binding"/>
    <property type="evidence" value="ECO:0007669"/>
    <property type="project" value="InterPro"/>
</dbReference>
<evidence type="ECO:0000256" key="3">
    <source>
        <dbReference type="ARBA" id="ARBA00022827"/>
    </source>
</evidence>
<proteinExistence type="inferred from homology"/>
<dbReference type="InterPro" id="IPR020946">
    <property type="entry name" value="Flavin_mOase-like"/>
</dbReference>
<evidence type="ECO:0000256" key="1">
    <source>
        <dbReference type="ARBA" id="ARBA00009183"/>
    </source>
</evidence>
<keyword evidence="5" id="KW-0560">Oxidoreductase</keyword>
<accession>A0A165ZZD0</accession>
<dbReference type="GO" id="GO:0050661">
    <property type="term" value="F:NADP binding"/>
    <property type="evidence" value="ECO:0007669"/>
    <property type="project" value="InterPro"/>
</dbReference>
<organism evidence="6 7">
    <name type="scientific">Athelia psychrophila</name>
    <dbReference type="NCBI Taxonomy" id="1759441"/>
    <lineage>
        <taxon>Eukaryota</taxon>
        <taxon>Fungi</taxon>
        <taxon>Dikarya</taxon>
        <taxon>Basidiomycota</taxon>
        <taxon>Agaricomycotina</taxon>
        <taxon>Agaricomycetes</taxon>
        <taxon>Agaricomycetidae</taxon>
        <taxon>Atheliales</taxon>
        <taxon>Atheliaceae</taxon>
        <taxon>Athelia</taxon>
    </lineage>
</organism>
<keyword evidence="2" id="KW-0285">Flavoprotein</keyword>
<reference evidence="6 7" key="1">
    <citation type="journal article" date="2016" name="Mol. Biol. Evol.">
        <title>Comparative Genomics of Early-Diverging Mushroom-Forming Fungi Provides Insights into the Origins of Lignocellulose Decay Capabilities.</title>
        <authorList>
            <person name="Nagy L.G."/>
            <person name="Riley R."/>
            <person name="Tritt A."/>
            <person name="Adam C."/>
            <person name="Daum C."/>
            <person name="Floudas D."/>
            <person name="Sun H."/>
            <person name="Yadav J.S."/>
            <person name="Pangilinan J."/>
            <person name="Larsson K.H."/>
            <person name="Matsuura K."/>
            <person name="Barry K."/>
            <person name="Labutti K."/>
            <person name="Kuo R."/>
            <person name="Ohm R.A."/>
            <person name="Bhattacharya S.S."/>
            <person name="Shirouzu T."/>
            <person name="Yoshinaga Y."/>
            <person name="Martin F.M."/>
            <person name="Grigoriev I.V."/>
            <person name="Hibbett D.S."/>
        </authorList>
    </citation>
    <scope>NUCLEOTIDE SEQUENCE [LARGE SCALE GENOMIC DNA]</scope>
    <source>
        <strain evidence="6 7">CBS 109695</strain>
    </source>
</reference>
<dbReference type="Gene3D" id="3.50.50.60">
    <property type="entry name" value="FAD/NAD(P)-binding domain"/>
    <property type="match status" value="1"/>
</dbReference>
<dbReference type="SUPFAM" id="SSF51905">
    <property type="entry name" value="FAD/NAD(P)-binding domain"/>
    <property type="match status" value="1"/>
</dbReference>